<dbReference type="EMBL" id="OU503045">
    <property type="protein sequence ID" value="CAI9769891.1"/>
    <property type="molecule type" value="Genomic_DNA"/>
</dbReference>
<feature type="chain" id="PRO_5041993022" description="Organ-specific protein S2" evidence="2">
    <location>
        <begin position="23"/>
        <end position="145"/>
    </location>
</feature>
<dbReference type="Pfam" id="PF10950">
    <property type="entry name" value="Organ_specific"/>
    <property type="match status" value="1"/>
</dbReference>
<keyword evidence="4" id="KW-1185">Reference proteome</keyword>
<feature type="compositionally biased region" description="Basic and acidic residues" evidence="1">
    <location>
        <begin position="112"/>
        <end position="129"/>
    </location>
</feature>
<dbReference type="PANTHER" id="PTHR33731:SF2">
    <property type="entry name" value="ORGAN-SPECIFIC PROTEIN S2-LIKE"/>
    <property type="match status" value="1"/>
</dbReference>
<keyword evidence="2" id="KW-0732">Signal</keyword>
<protein>
    <recommendedName>
        <fullName evidence="5">Organ-specific protein S2</fullName>
    </recommendedName>
</protein>
<dbReference type="AlphaFoldDB" id="A0AAD1ZHG9"/>
<dbReference type="PANTHER" id="PTHR33731">
    <property type="entry name" value="PROTEIN, PUTATIVE-RELATED"/>
    <property type="match status" value="1"/>
</dbReference>
<name>A0AAD1ZHG9_9LAMI</name>
<evidence type="ECO:0000256" key="2">
    <source>
        <dbReference type="SAM" id="SignalP"/>
    </source>
</evidence>
<feature type="region of interest" description="Disordered" evidence="1">
    <location>
        <begin position="104"/>
        <end position="145"/>
    </location>
</feature>
<accession>A0AAD1ZHG9</accession>
<evidence type="ECO:0000313" key="3">
    <source>
        <dbReference type="EMBL" id="CAI9769891.1"/>
    </source>
</evidence>
<dbReference type="InterPro" id="IPR024489">
    <property type="entry name" value="Organ_specific_prot"/>
</dbReference>
<organism evidence="3 4">
    <name type="scientific">Fraxinus pennsylvanica</name>
    <dbReference type="NCBI Taxonomy" id="56036"/>
    <lineage>
        <taxon>Eukaryota</taxon>
        <taxon>Viridiplantae</taxon>
        <taxon>Streptophyta</taxon>
        <taxon>Embryophyta</taxon>
        <taxon>Tracheophyta</taxon>
        <taxon>Spermatophyta</taxon>
        <taxon>Magnoliopsida</taxon>
        <taxon>eudicotyledons</taxon>
        <taxon>Gunneridae</taxon>
        <taxon>Pentapetalae</taxon>
        <taxon>asterids</taxon>
        <taxon>lamiids</taxon>
        <taxon>Lamiales</taxon>
        <taxon>Oleaceae</taxon>
        <taxon>Oleeae</taxon>
        <taxon>Fraxinus</taxon>
    </lineage>
</organism>
<feature type="region of interest" description="Disordered" evidence="1">
    <location>
        <begin position="62"/>
        <end position="91"/>
    </location>
</feature>
<proteinExistence type="predicted"/>
<dbReference type="Proteomes" id="UP000834106">
    <property type="component" value="Chromosome 10"/>
</dbReference>
<feature type="signal peptide" evidence="2">
    <location>
        <begin position="1"/>
        <end position="22"/>
    </location>
</feature>
<gene>
    <name evidence="3" type="ORF">FPE_LOCUS16399</name>
</gene>
<sequence>MKLTVALLGIFCLAVLATTIDARKEPEEYWQGVMKDLPMPEAIQGLLDTNSVEYVPSIKRDCHTSTEASKQDKPFVQDFEPRPSTTTYRDDKLKNEISFAKDLEPRPSATAYRDDKLKNERSFTKDFEPRPTICKTAKQRRDKGS</sequence>
<evidence type="ECO:0008006" key="5">
    <source>
        <dbReference type="Google" id="ProtNLM"/>
    </source>
</evidence>
<evidence type="ECO:0000313" key="4">
    <source>
        <dbReference type="Proteomes" id="UP000834106"/>
    </source>
</evidence>
<feature type="compositionally biased region" description="Basic and acidic residues" evidence="1">
    <location>
        <begin position="62"/>
        <end position="81"/>
    </location>
</feature>
<evidence type="ECO:0000256" key="1">
    <source>
        <dbReference type="SAM" id="MobiDB-lite"/>
    </source>
</evidence>
<reference evidence="3" key="1">
    <citation type="submission" date="2023-05" db="EMBL/GenBank/DDBJ databases">
        <authorList>
            <person name="Huff M."/>
        </authorList>
    </citation>
    <scope>NUCLEOTIDE SEQUENCE</scope>
</reference>